<feature type="domain" description="Diphthamide synthase" evidence="6">
    <location>
        <begin position="25"/>
        <end position="260"/>
    </location>
</feature>
<dbReference type="AlphaFoldDB" id="A0A139HCB9"/>
<dbReference type="SUPFAM" id="SSF52402">
    <property type="entry name" value="Adenine nucleotide alpha hydrolases-like"/>
    <property type="match status" value="1"/>
</dbReference>
<dbReference type="Proteomes" id="UP000070133">
    <property type="component" value="Unassembled WGS sequence"/>
</dbReference>
<comment type="caution">
    <text evidence="7">The sequence shown here is derived from an EMBL/GenBank/DDBJ whole genome shotgun (WGS) entry which is preliminary data.</text>
</comment>
<accession>A0A139HCB9</accession>
<dbReference type="CDD" id="cd01994">
    <property type="entry name" value="AANH_PF0828-like"/>
    <property type="match status" value="1"/>
</dbReference>
<dbReference type="PANTHER" id="PTHR12196">
    <property type="entry name" value="DOMAIN OF UNKNOWN FUNCTION 71 DUF71 -CONTAINING PROTEIN"/>
    <property type="match status" value="1"/>
</dbReference>
<dbReference type="InterPro" id="IPR002761">
    <property type="entry name" value="Diphthami_syn_dom"/>
</dbReference>
<name>A0A139HCB9_9PEZI</name>
<evidence type="ECO:0000313" key="8">
    <source>
        <dbReference type="Proteomes" id="UP000070133"/>
    </source>
</evidence>
<keyword evidence="8" id="KW-1185">Reference proteome</keyword>
<dbReference type="EC" id="6.3.1.14" evidence="1"/>
<dbReference type="FunFam" id="3.40.50.620:FF:000145">
    <property type="entry name" value="ATP-binding domain containing protein"/>
    <property type="match status" value="1"/>
</dbReference>
<dbReference type="Pfam" id="PF01902">
    <property type="entry name" value="Diphthami_syn_2"/>
    <property type="match status" value="1"/>
</dbReference>
<dbReference type="GO" id="GO:0017178">
    <property type="term" value="F:diphthine-ammonia ligase activity"/>
    <property type="evidence" value="ECO:0007669"/>
    <property type="project" value="UniProtKB-EC"/>
</dbReference>
<reference evidence="7 8" key="1">
    <citation type="submission" date="2015-07" db="EMBL/GenBank/DDBJ databases">
        <title>Comparative genomics of the Sigatoka disease complex on banana suggests a link between parallel evolutionary changes in Pseudocercospora fijiensis and Pseudocercospora eumusae and increased virulence on the banana host.</title>
        <authorList>
            <person name="Chang T.-C."/>
            <person name="Salvucci A."/>
            <person name="Crous P.W."/>
            <person name="Stergiopoulos I."/>
        </authorList>
    </citation>
    <scope>NUCLEOTIDE SEQUENCE [LARGE SCALE GENOMIC DNA]</scope>
    <source>
        <strain evidence="7 8">CBS 114824</strain>
    </source>
</reference>
<dbReference type="Gene3D" id="3.40.50.620">
    <property type="entry name" value="HUPs"/>
    <property type="match status" value="1"/>
</dbReference>
<dbReference type="Gene3D" id="3.90.1490.10">
    <property type="entry name" value="putative n-type atp pyrophosphatase, domain 2"/>
    <property type="match status" value="1"/>
</dbReference>
<dbReference type="SUPFAM" id="SSF55298">
    <property type="entry name" value="YjgF-like"/>
    <property type="match status" value="2"/>
</dbReference>
<comment type="catalytic activity">
    <reaction evidence="5">
        <text>diphthine-[translation elongation factor 2] + NH4(+) + ATP = diphthamide-[translation elongation factor 2] + AMP + diphosphate + H(+)</text>
        <dbReference type="Rhea" id="RHEA:19753"/>
        <dbReference type="Rhea" id="RHEA-COMP:10172"/>
        <dbReference type="Rhea" id="RHEA-COMP:10174"/>
        <dbReference type="ChEBI" id="CHEBI:15378"/>
        <dbReference type="ChEBI" id="CHEBI:16692"/>
        <dbReference type="ChEBI" id="CHEBI:28938"/>
        <dbReference type="ChEBI" id="CHEBI:30616"/>
        <dbReference type="ChEBI" id="CHEBI:33019"/>
        <dbReference type="ChEBI" id="CHEBI:82696"/>
        <dbReference type="ChEBI" id="CHEBI:456215"/>
        <dbReference type="EC" id="6.3.1.14"/>
    </reaction>
</comment>
<dbReference type="Pfam" id="PF01042">
    <property type="entry name" value="Ribonuc_L-PSP"/>
    <property type="match status" value="1"/>
</dbReference>
<dbReference type="STRING" id="321146.A0A139HCB9"/>
<evidence type="ECO:0000256" key="5">
    <source>
        <dbReference type="ARBA" id="ARBA00048108"/>
    </source>
</evidence>
<dbReference type="NCBIfam" id="TIGR00290">
    <property type="entry name" value="MJ0570_dom"/>
    <property type="match status" value="1"/>
</dbReference>
<dbReference type="InterPro" id="IPR006175">
    <property type="entry name" value="YjgF/YER057c/UK114"/>
</dbReference>
<dbReference type="InterPro" id="IPR014729">
    <property type="entry name" value="Rossmann-like_a/b/a_fold"/>
</dbReference>
<dbReference type="Gene3D" id="3.30.1330.40">
    <property type="entry name" value="RutC-like"/>
    <property type="match status" value="2"/>
</dbReference>
<evidence type="ECO:0000256" key="3">
    <source>
        <dbReference type="ARBA" id="ARBA00029814"/>
    </source>
</evidence>
<evidence type="ECO:0000256" key="2">
    <source>
        <dbReference type="ARBA" id="ARBA00018426"/>
    </source>
</evidence>
<evidence type="ECO:0000259" key="6">
    <source>
        <dbReference type="Pfam" id="PF01902"/>
    </source>
</evidence>
<protein>
    <recommendedName>
        <fullName evidence="2">Diphthine--ammonia ligase</fullName>
        <ecNumber evidence="1">6.3.1.14</ecNumber>
    </recommendedName>
    <alternativeName>
        <fullName evidence="3">Diphthamide synthase</fullName>
    </alternativeName>
    <alternativeName>
        <fullName evidence="4">Diphthamide synthetase</fullName>
    </alternativeName>
</protein>
<gene>
    <name evidence="7" type="ORF">AC578_5783</name>
</gene>
<dbReference type="EMBL" id="LFZN01000080">
    <property type="protein sequence ID" value="KXT00095.1"/>
    <property type="molecule type" value="Genomic_DNA"/>
</dbReference>
<dbReference type="InterPro" id="IPR035959">
    <property type="entry name" value="RutC-like_sf"/>
</dbReference>
<evidence type="ECO:0000256" key="4">
    <source>
        <dbReference type="ARBA" id="ARBA00031552"/>
    </source>
</evidence>
<dbReference type="InterPro" id="IPR030662">
    <property type="entry name" value="DPH6/MJ0570"/>
</dbReference>
<organism evidence="7 8">
    <name type="scientific">Pseudocercospora eumusae</name>
    <dbReference type="NCBI Taxonomy" id="321146"/>
    <lineage>
        <taxon>Eukaryota</taxon>
        <taxon>Fungi</taxon>
        <taxon>Dikarya</taxon>
        <taxon>Ascomycota</taxon>
        <taxon>Pezizomycotina</taxon>
        <taxon>Dothideomycetes</taxon>
        <taxon>Dothideomycetidae</taxon>
        <taxon>Mycosphaerellales</taxon>
        <taxon>Mycosphaerellaceae</taxon>
        <taxon>Pseudocercospora</taxon>
    </lineage>
</organism>
<dbReference type="OrthoDB" id="686384at2759"/>
<dbReference type="PANTHER" id="PTHR12196:SF2">
    <property type="entry name" value="DIPHTHINE--AMMONIA LIGASE"/>
    <property type="match status" value="1"/>
</dbReference>
<evidence type="ECO:0000256" key="1">
    <source>
        <dbReference type="ARBA" id="ARBA00012089"/>
    </source>
</evidence>
<dbReference type="CDD" id="cd06156">
    <property type="entry name" value="eu_AANH_C_2"/>
    <property type="match status" value="1"/>
</dbReference>
<dbReference type="GO" id="GO:0017183">
    <property type="term" value="P:protein histidyl modification to diphthamide"/>
    <property type="evidence" value="ECO:0007669"/>
    <property type="project" value="TreeGrafter"/>
</dbReference>
<proteinExistence type="predicted"/>
<evidence type="ECO:0000313" key="7">
    <source>
        <dbReference type="EMBL" id="KXT00095.1"/>
    </source>
</evidence>
<sequence length="663" mass="71772">MSTGQMFPGDMAEAEEVYTMTSLNVVALISGGKDSLFSILHCHANGHQVVALANLHPPIHDKNGQAEDLDSFMYQTIGHKVIPCYEHALGLPLYRQEIDGGASYKSKDYAADYSRDETESLIPLLQKVIAAHPEVNAVSTGAILSDYQRTRVESVALRLGLTPLSYLWQWPFLPPGSQSSLLDDMAAIGQDARIIKVASGGLDETFLWENVADPSTIARLKKASQRFGSADDGAVLGEGGEYETLAVAGPRPLWKGRICVPQDCIKTVPGEAGSASLQLTSPHVELFGEDELSQATMKPRIPSLLDARFEQLQSALVSANSRPPGLDTGSSLEHCNNGASFLKLFENITGAGASPEEQTRSIMERVKAELPVEMSETTYSIIILRNMSDFAAVNAVYGSYFTRPNPPARLTIACADVLPAEALLSISIVVAPGRRQGLHVQSRSYWAPANIGPYSQAIKQTMQDGDGSIQESCYIAGQIPLVPASMLLPSEQDNDSFMLQSVLALQHLDRIGRVMHVKHWAFGIAFLASQGISHDVLLKRADVAQRTWAGYQRSLSESTTNVDESEDESFDVWHLSHGFGKPWLSQMRGTPSEGLGTGQRSTAVIPTLLVITADCLPRNADIEWIGFGSSHAADKMGTIPSHLRGLVKTFGHRILPTGTNAQG</sequence>